<organism evidence="2 3">
    <name type="scientific">Micromonospora viridifaciens</name>
    <dbReference type="NCBI Taxonomy" id="1881"/>
    <lineage>
        <taxon>Bacteria</taxon>
        <taxon>Bacillati</taxon>
        <taxon>Actinomycetota</taxon>
        <taxon>Actinomycetes</taxon>
        <taxon>Micromonosporales</taxon>
        <taxon>Micromonosporaceae</taxon>
        <taxon>Micromonospora</taxon>
    </lineage>
</organism>
<dbReference type="AlphaFoldDB" id="A0A1C4U0I6"/>
<evidence type="ECO:0000313" key="2">
    <source>
        <dbReference type="EMBL" id="SCE65221.1"/>
    </source>
</evidence>
<keyword evidence="3" id="KW-1185">Reference proteome</keyword>
<dbReference type="Pfam" id="PF20774">
    <property type="entry name" value="InhA-like_VEG"/>
    <property type="match status" value="1"/>
</dbReference>
<proteinExistence type="predicted"/>
<name>A0A1C4U0I6_MICVI</name>
<sequence>MITDAHPRPIYNLTGQPWRARVQVYDAPFSLKKADSFTLHINSQPQYIRGQDAQPLFDDTKQYWYPELPNHGVKLPAAGVKIKVLEQNGTTMKVKFS</sequence>
<dbReference type="EMBL" id="LT607411">
    <property type="protein sequence ID" value="SCE65221.1"/>
    <property type="molecule type" value="Genomic_DNA"/>
</dbReference>
<evidence type="ECO:0000313" key="3">
    <source>
        <dbReference type="Proteomes" id="UP000198242"/>
    </source>
</evidence>
<gene>
    <name evidence="2" type="ORF">GA0074695_0031</name>
</gene>
<accession>A0A1C4U0I6</accession>
<reference evidence="3" key="1">
    <citation type="submission" date="2016-06" db="EMBL/GenBank/DDBJ databases">
        <authorList>
            <person name="Varghese N."/>
            <person name="Submissions Spin"/>
        </authorList>
    </citation>
    <scope>NUCLEOTIDE SEQUENCE [LARGE SCALE GENOMIC DNA]</scope>
    <source>
        <strain evidence="3">DSM 43909</strain>
    </source>
</reference>
<protein>
    <submittedName>
        <fullName evidence="2">Immune inhibitor A peptidase M6</fullName>
    </submittedName>
</protein>
<dbReference type="InterPro" id="IPR048665">
    <property type="entry name" value="InhA-like_VEG"/>
</dbReference>
<evidence type="ECO:0000259" key="1">
    <source>
        <dbReference type="Pfam" id="PF20774"/>
    </source>
</evidence>
<dbReference type="Proteomes" id="UP000198242">
    <property type="component" value="Chromosome I"/>
</dbReference>
<feature type="domain" description="Immune inhibitor A-like metallopeptidase VEG" evidence="1">
    <location>
        <begin position="3"/>
        <end position="88"/>
    </location>
</feature>